<evidence type="ECO:0000313" key="3">
    <source>
        <dbReference type="Proteomes" id="UP000001555"/>
    </source>
</evidence>
<gene>
    <name evidence="1" type="ORF">IscW_ISCW017891</name>
</gene>
<dbReference type="PaxDb" id="6945-B7PIZ0"/>
<dbReference type="EnsemblMetazoa" id="ISCW017891-RA">
    <property type="protein sequence ID" value="ISCW017891-PA"/>
    <property type="gene ID" value="ISCW017891"/>
</dbReference>
<reference evidence="2" key="2">
    <citation type="submission" date="2020-05" db="UniProtKB">
        <authorList>
            <consortium name="EnsemblMetazoa"/>
        </authorList>
    </citation>
    <scope>IDENTIFICATION</scope>
    <source>
        <strain evidence="2">wikel</strain>
    </source>
</reference>
<accession>B7PIZ0</accession>
<dbReference type="InParanoid" id="B7PIZ0"/>
<dbReference type="EMBL" id="ABJB011087843">
    <property type="status" value="NOT_ANNOTATED_CDS"/>
    <property type="molecule type" value="Genomic_DNA"/>
</dbReference>
<dbReference type="Proteomes" id="UP000001555">
    <property type="component" value="Unassembled WGS sequence"/>
</dbReference>
<reference evidence="1 3" key="1">
    <citation type="submission" date="2008-03" db="EMBL/GenBank/DDBJ databases">
        <title>Annotation of Ixodes scapularis.</title>
        <authorList>
            <consortium name="Ixodes scapularis Genome Project Consortium"/>
            <person name="Caler E."/>
            <person name="Hannick L.I."/>
            <person name="Bidwell S."/>
            <person name="Joardar V."/>
            <person name="Thiagarajan M."/>
            <person name="Amedeo P."/>
            <person name="Galinsky K.J."/>
            <person name="Schobel S."/>
            <person name="Inman J."/>
            <person name="Hostetler J."/>
            <person name="Miller J."/>
            <person name="Hammond M."/>
            <person name="Megy K."/>
            <person name="Lawson D."/>
            <person name="Kodira C."/>
            <person name="Sutton G."/>
            <person name="Meyer J."/>
            <person name="Hill C.A."/>
            <person name="Birren B."/>
            <person name="Nene V."/>
            <person name="Collins F."/>
            <person name="Alarcon-Chaidez F."/>
            <person name="Wikel S."/>
            <person name="Strausberg R."/>
        </authorList>
    </citation>
    <scope>NUCLEOTIDE SEQUENCE [LARGE SCALE GENOMIC DNA]</scope>
    <source>
        <strain evidence="3">Wikel</strain>
        <strain evidence="1">Wikel colony</strain>
    </source>
</reference>
<dbReference type="VEuPathDB" id="VectorBase:ISCW017891"/>
<name>B7PIZ0_IXOSC</name>
<keyword evidence="3" id="KW-1185">Reference proteome</keyword>
<evidence type="ECO:0000313" key="2">
    <source>
        <dbReference type="EnsemblMetazoa" id="ISCW017891-PA"/>
    </source>
</evidence>
<dbReference type="HOGENOM" id="CLU_1020417_0_0_1"/>
<organism>
    <name type="scientific">Ixodes scapularis</name>
    <name type="common">Black-legged tick</name>
    <name type="synonym">Deer tick</name>
    <dbReference type="NCBI Taxonomy" id="6945"/>
    <lineage>
        <taxon>Eukaryota</taxon>
        <taxon>Metazoa</taxon>
        <taxon>Ecdysozoa</taxon>
        <taxon>Arthropoda</taxon>
        <taxon>Chelicerata</taxon>
        <taxon>Arachnida</taxon>
        <taxon>Acari</taxon>
        <taxon>Parasitiformes</taxon>
        <taxon>Ixodida</taxon>
        <taxon>Ixodoidea</taxon>
        <taxon>Ixodidae</taxon>
        <taxon>Ixodinae</taxon>
        <taxon>Ixodes</taxon>
    </lineage>
</organism>
<evidence type="ECO:0000313" key="1">
    <source>
        <dbReference type="EMBL" id="EEC06562.1"/>
    </source>
</evidence>
<dbReference type="VEuPathDB" id="VectorBase:ISCI017891"/>
<sequence>MDVPNLNLKLTTEQRAWMDKARKASGYHVYYQGTGIKKDKYEMQFPQNVSRDVTVILALLYPKATSKFNFELASITKTSTKPNYMRYKWPVQKEGDEVTAVVERRYNPTKDFEDAEPSAHRLKEGIRVWKAELIDRGREMQFFSDNQPMFKEDQKQPDRLGKLVLESECTVYEFHVVADRPDFVFATVSRMCYFTMSKSAGDKANEVKCVLPKPTTGGKKEEIFTAVTVYENHVAVQTDTGLKKAIKQTFKTSTIFGVFDMTLVDISFKTGLY</sequence>
<dbReference type="EMBL" id="ABJB010386247">
    <property type="status" value="NOT_ANNOTATED_CDS"/>
    <property type="molecule type" value="Genomic_DNA"/>
</dbReference>
<dbReference type="EMBL" id="DS722680">
    <property type="protein sequence ID" value="EEC06562.1"/>
    <property type="molecule type" value="Genomic_DNA"/>
</dbReference>
<dbReference type="EMBL" id="ABJB011098053">
    <property type="status" value="NOT_ANNOTATED_CDS"/>
    <property type="molecule type" value="Genomic_DNA"/>
</dbReference>
<protein>
    <submittedName>
        <fullName evidence="1 2">Uncharacterized protein</fullName>
    </submittedName>
</protein>
<proteinExistence type="predicted"/>
<dbReference type="AlphaFoldDB" id="B7PIZ0"/>